<reference evidence="3" key="1">
    <citation type="submission" date="2017-09" db="EMBL/GenBank/DDBJ databases">
        <title>Metaegenomics of thermophilic ammonia-oxidizing enrichment culture.</title>
        <authorList>
            <person name="Kato S."/>
            <person name="Suzuki K."/>
        </authorList>
    </citation>
    <scope>NUCLEOTIDE SEQUENCE [LARGE SCALE GENOMIC DNA]</scope>
</reference>
<accession>A0A2H5XGG6</accession>
<feature type="region of interest" description="Disordered" evidence="1">
    <location>
        <begin position="54"/>
        <end position="76"/>
    </location>
</feature>
<protein>
    <submittedName>
        <fullName evidence="2">Uncharacterized protein</fullName>
    </submittedName>
</protein>
<dbReference type="Proteomes" id="UP000236173">
    <property type="component" value="Unassembled WGS sequence"/>
</dbReference>
<evidence type="ECO:0000313" key="3">
    <source>
        <dbReference type="Proteomes" id="UP000236173"/>
    </source>
</evidence>
<name>A0A2H5XGG6_9BACT</name>
<feature type="compositionally biased region" description="Polar residues" evidence="1">
    <location>
        <begin position="54"/>
        <end position="75"/>
    </location>
</feature>
<evidence type="ECO:0000256" key="1">
    <source>
        <dbReference type="SAM" id="MobiDB-lite"/>
    </source>
</evidence>
<sequence length="106" mass="11432">MRIATHKCPSRVTSIAAITQSASLRGVAAVSPNCHTWEVAVVCKIHHSPLRAQCNASTSKSGKGISSDQLPSKSATKMRLWEKLRSGSRQLRKATALPFGEHRGIV</sequence>
<dbReference type="AlphaFoldDB" id="A0A2H5XGG6"/>
<comment type="caution">
    <text evidence="2">The sequence shown here is derived from an EMBL/GenBank/DDBJ whole genome shotgun (WGS) entry which is preliminary data.</text>
</comment>
<gene>
    <name evidence="2" type="ORF">HRbin17_02818</name>
</gene>
<proteinExistence type="predicted"/>
<dbReference type="EMBL" id="BEHT01000071">
    <property type="protein sequence ID" value="GBD00279.1"/>
    <property type="molecule type" value="Genomic_DNA"/>
</dbReference>
<organism evidence="2 3">
    <name type="scientific">Candidatus Fervidibacter japonicus</name>
    <dbReference type="NCBI Taxonomy" id="2035412"/>
    <lineage>
        <taxon>Bacteria</taxon>
        <taxon>Candidatus Fervidibacterota</taxon>
        <taxon>Candidatus Fervidibacter</taxon>
    </lineage>
</organism>
<evidence type="ECO:0000313" key="2">
    <source>
        <dbReference type="EMBL" id="GBD00279.1"/>
    </source>
</evidence>